<evidence type="ECO:0000256" key="3">
    <source>
        <dbReference type="ARBA" id="ARBA00022679"/>
    </source>
</evidence>
<gene>
    <name evidence="4" type="ORF">KB874_12545</name>
</gene>
<reference evidence="4" key="1">
    <citation type="submission" date="2021-04" db="EMBL/GenBank/DDBJ databases">
        <authorList>
            <person name="Yoon J."/>
        </authorList>
    </citation>
    <scope>NUCLEOTIDE SEQUENCE</scope>
    <source>
        <strain evidence="4">KMU-90</strain>
    </source>
</reference>
<proteinExistence type="inferred from homology"/>
<dbReference type="EMBL" id="JAGTUU010000004">
    <property type="protein sequence ID" value="MBS0124928.1"/>
    <property type="molecule type" value="Genomic_DNA"/>
</dbReference>
<keyword evidence="2" id="KW-0328">Glycosyltransferase</keyword>
<dbReference type="InterPro" id="IPR029044">
    <property type="entry name" value="Nucleotide-diphossugar_trans"/>
</dbReference>
<dbReference type="AlphaFoldDB" id="A0A8J7WGK9"/>
<evidence type="ECO:0000256" key="1">
    <source>
        <dbReference type="ARBA" id="ARBA00006739"/>
    </source>
</evidence>
<protein>
    <submittedName>
        <fullName evidence="4">Glycosyltransferase family 2 protein</fullName>
    </submittedName>
</protein>
<comment type="caution">
    <text evidence="4">The sequence shown here is derived from an EMBL/GenBank/DDBJ whole genome shotgun (WGS) entry which is preliminary data.</text>
</comment>
<keyword evidence="3" id="KW-0808">Transferase</keyword>
<evidence type="ECO:0000256" key="2">
    <source>
        <dbReference type="ARBA" id="ARBA00022676"/>
    </source>
</evidence>
<dbReference type="Proteomes" id="UP000681356">
    <property type="component" value="Unassembled WGS sequence"/>
</dbReference>
<organism evidence="4 5">
    <name type="scientific">Thetidibacter halocola</name>
    <dbReference type="NCBI Taxonomy" id="2827239"/>
    <lineage>
        <taxon>Bacteria</taxon>
        <taxon>Pseudomonadati</taxon>
        <taxon>Pseudomonadota</taxon>
        <taxon>Alphaproteobacteria</taxon>
        <taxon>Rhodobacterales</taxon>
        <taxon>Roseobacteraceae</taxon>
        <taxon>Thetidibacter</taxon>
    </lineage>
</organism>
<dbReference type="GO" id="GO:0016757">
    <property type="term" value="F:glycosyltransferase activity"/>
    <property type="evidence" value="ECO:0007669"/>
    <property type="project" value="UniProtKB-KW"/>
</dbReference>
<evidence type="ECO:0000313" key="4">
    <source>
        <dbReference type="EMBL" id="MBS0124928.1"/>
    </source>
</evidence>
<name>A0A8J7WGK9_9RHOB</name>
<keyword evidence="5" id="KW-1185">Reference proteome</keyword>
<evidence type="ECO:0000313" key="5">
    <source>
        <dbReference type="Proteomes" id="UP000681356"/>
    </source>
</evidence>
<dbReference type="PANTHER" id="PTHR43179">
    <property type="entry name" value="RHAMNOSYLTRANSFERASE WBBL"/>
    <property type="match status" value="1"/>
</dbReference>
<dbReference type="Pfam" id="PF13641">
    <property type="entry name" value="Glyco_tranf_2_3"/>
    <property type="match status" value="1"/>
</dbReference>
<dbReference type="RefSeq" id="WP_212536877.1">
    <property type="nucleotide sequence ID" value="NZ_JAGTUU010000004.1"/>
</dbReference>
<dbReference type="PANTHER" id="PTHR43179:SF12">
    <property type="entry name" value="GALACTOFURANOSYLTRANSFERASE GLFT2"/>
    <property type="match status" value="1"/>
</dbReference>
<accession>A0A8J7WGK9</accession>
<comment type="similarity">
    <text evidence="1">Belongs to the glycosyltransferase 2 family.</text>
</comment>
<sequence length="322" mass="34337">MNGSGLRVGAVVLTYNSTEDLPDCLAGLIAQRGVDLRVIVVDNASCPGSRARMEADFLAAFPGGSVIEADGARGDADAALPAVFLRNAVNAGYSAGNNIGARLAAAIGCDAVLVVNPDVRITDPDYVRRLAALIVADPKAAVTCSALSNLSGAQENPMTEPGFVEELLWPVSMLVAGLSRRRKASPPLPEAPCRVAKVSGACFLVRVDFLRQVGFFDESVFLYCEESILMAQVRAAGWHMMMDPGIHALHAHRGGAKGDPLPRFRLWMQSRSRFHEAHGGYGALRRTLLAGSRSASLGLVRGRTLSRRLRDYAAGTRVGRKD</sequence>
<dbReference type="SUPFAM" id="SSF53448">
    <property type="entry name" value="Nucleotide-diphospho-sugar transferases"/>
    <property type="match status" value="1"/>
</dbReference>
<dbReference type="Gene3D" id="3.90.550.10">
    <property type="entry name" value="Spore Coat Polysaccharide Biosynthesis Protein SpsA, Chain A"/>
    <property type="match status" value="1"/>
</dbReference>